<evidence type="ECO:0000256" key="3">
    <source>
        <dbReference type="ARBA" id="ARBA00022801"/>
    </source>
</evidence>
<name>A0ABV9BEM2_9ACTN</name>
<dbReference type="InterPro" id="IPR029016">
    <property type="entry name" value="GAF-like_dom_sf"/>
</dbReference>
<dbReference type="InterPro" id="IPR035965">
    <property type="entry name" value="PAS-like_dom_sf"/>
</dbReference>
<accession>A0ABV9BEM2</accession>
<evidence type="ECO:0000256" key="5">
    <source>
        <dbReference type="ARBA" id="ARBA00023163"/>
    </source>
</evidence>
<feature type="region of interest" description="Disordered" evidence="6">
    <location>
        <begin position="94"/>
        <end position="160"/>
    </location>
</feature>
<evidence type="ECO:0000313" key="9">
    <source>
        <dbReference type="Proteomes" id="UP001595990"/>
    </source>
</evidence>
<dbReference type="InterPro" id="IPR000014">
    <property type="entry name" value="PAS"/>
</dbReference>
<dbReference type="InterPro" id="IPR003018">
    <property type="entry name" value="GAF"/>
</dbReference>
<gene>
    <name evidence="8" type="ORF">ACFPEN_05905</name>
</gene>
<reference evidence="9" key="1">
    <citation type="journal article" date="2019" name="Int. J. Syst. Evol. Microbiol.">
        <title>The Global Catalogue of Microorganisms (GCM) 10K type strain sequencing project: providing services to taxonomists for standard genome sequencing and annotation.</title>
        <authorList>
            <consortium name="The Broad Institute Genomics Platform"/>
            <consortium name="The Broad Institute Genome Sequencing Center for Infectious Disease"/>
            <person name="Wu L."/>
            <person name="Ma J."/>
        </authorList>
    </citation>
    <scope>NUCLEOTIDE SEQUENCE [LARGE SCALE GENOMIC DNA]</scope>
    <source>
        <strain evidence="9">CECT 8064</strain>
    </source>
</reference>
<feature type="domain" description="ANTAR" evidence="7">
    <location>
        <begin position="24"/>
        <end position="85"/>
    </location>
</feature>
<dbReference type="InterPro" id="IPR001932">
    <property type="entry name" value="PPM-type_phosphatase-like_dom"/>
</dbReference>
<dbReference type="InterPro" id="IPR052016">
    <property type="entry name" value="Bact_Sigma-Reg"/>
</dbReference>
<dbReference type="SMART" id="SM01012">
    <property type="entry name" value="ANTAR"/>
    <property type="match status" value="1"/>
</dbReference>
<dbReference type="Proteomes" id="UP001595990">
    <property type="component" value="Unassembled WGS sequence"/>
</dbReference>
<comment type="caution">
    <text evidence="8">The sequence shown here is derived from an EMBL/GenBank/DDBJ whole genome shotgun (WGS) entry which is preliminary data.</text>
</comment>
<dbReference type="PROSITE" id="PS50921">
    <property type="entry name" value="ANTAR"/>
    <property type="match status" value="1"/>
</dbReference>
<keyword evidence="1" id="KW-0808">Transferase</keyword>
<protein>
    <submittedName>
        <fullName evidence="8">SpoIIE family protein phosphatase</fullName>
    </submittedName>
</protein>
<keyword evidence="9" id="KW-1185">Reference proteome</keyword>
<dbReference type="SUPFAM" id="SSF52172">
    <property type="entry name" value="CheY-like"/>
    <property type="match status" value="1"/>
</dbReference>
<evidence type="ECO:0000313" key="8">
    <source>
        <dbReference type="EMBL" id="MFC4512463.1"/>
    </source>
</evidence>
<dbReference type="Gene3D" id="3.60.40.10">
    <property type="entry name" value="PPM-type phosphatase domain"/>
    <property type="match status" value="1"/>
</dbReference>
<dbReference type="SMART" id="SM00331">
    <property type="entry name" value="PP2C_SIG"/>
    <property type="match status" value="1"/>
</dbReference>
<keyword evidence="4" id="KW-0805">Transcription regulation</keyword>
<dbReference type="Pfam" id="PF07228">
    <property type="entry name" value="SpoIIE"/>
    <property type="match status" value="1"/>
</dbReference>
<dbReference type="Pfam" id="PF08447">
    <property type="entry name" value="PAS_3"/>
    <property type="match status" value="1"/>
</dbReference>
<dbReference type="InterPro" id="IPR013655">
    <property type="entry name" value="PAS_fold_3"/>
</dbReference>
<dbReference type="CDD" id="cd00130">
    <property type="entry name" value="PAS"/>
    <property type="match status" value="1"/>
</dbReference>
<dbReference type="Gene3D" id="1.10.10.10">
    <property type="entry name" value="Winged helix-like DNA-binding domain superfamily/Winged helix DNA-binding domain"/>
    <property type="match status" value="1"/>
</dbReference>
<evidence type="ECO:0000256" key="4">
    <source>
        <dbReference type="ARBA" id="ARBA00023015"/>
    </source>
</evidence>
<dbReference type="Gene3D" id="3.30.450.40">
    <property type="match status" value="1"/>
</dbReference>
<dbReference type="Pfam" id="PF03861">
    <property type="entry name" value="ANTAR"/>
    <property type="match status" value="1"/>
</dbReference>
<keyword evidence="2" id="KW-0418">Kinase</keyword>
<evidence type="ECO:0000256" key="2">
    <source>
        <dbReference type="ARBA" id="ARBA00022777"/>
    </source>
</evidence>
<dbReference type="SUPFAM" id="SSF55785">
    <property type="entry name" value="PYP-like sensor domain (PAS domain)"/>
    <property type="match status" value="1"/>
</dbReference>
<dbReference type="InterPro" id="IPR036457">
    <property type="entry name" value="PPM-type-like_dom_sf"/>
</dbReference>
<organism evidence="8 9">
    <name type="scientific">Streptomyces ehimensis</name>
    <dbReference type="NCBI Taxonomy" id="68195"/>
    <lineage>
        <taxon>Bacteria</taxon>
        <taxon>Bacillati</taxon>
        <taxon>Actinomycetota</taxon>
        <taxon>Actinomycetes</taxon>
        <taxon>Kitasatosporales</taxon>
        <taxon>Streptomycetaceae</taxon>
        <taxon>Streptomyces</taxon>
    </lineage>
</organism>
<evidence type="ECO:0000256" key="1">
    <source>
        <dbReference type="ARBA" id="ARBA00022679"/>
    </source>
</evidence>
<sequence length="838" mass="90295">MTTESVRDEDPATPPAVVALGKVVAKLRADNERLERQASTTAVLERAKGVLMARSGCSAPAAYEELTRRAAAGSRTLTEECWIVLGEIHQRPAVPAAREGQRPPGTTDVPGDGSVFAPAAHHTRHTGTDVPNPPSQPNPSKPPNQLNPPNQSIPSNPPETITLGALSEALADVTDPHDLAWRLLDHLAAAPVQADAVMLYTRTGDNALELTGHAGVGATVAAQWRHVPPVAGVAALEVIRRGEPVWLEDAQHDIGHYHLIGEPSRWPTRAWLPVVTGGTVTAALGVLRTTDAPFEPAARELLQQVAPLCAGNLSMTGASRARPADRTAQRVQAVFDALPGAAVLLTPLRSAAGQVEDFRVDAAAPDSVDVAGRHGRQLVGARVLECYPTIAGSPVWNGYLETLRTGAVFETDSFPYQEVASGVRQHSTYKLRAAKLDDRLVITWACEDEAGRQRRLLADLQRVGNLGWADWNLAADTITWSPQVYDILDRDRSLGPMPLEELPSRLLPEDLPAFARELQELLGRGTPLDHPFRIRTAAGVRHLRMVAEAVPDADGTPVEVHGFVQDLTARRRAELALTESRQAVQAQRNVLEAERTVAARLQHALLPLPGQSLNLADLRVDVAYLPSHDDLNVGGDWYSALEMPDGSVLFAVGDVAGHGIDAVATMAQLRFTAKGMVFTGSSLTGALHRLNTLLLHAHDGHHSTATMVLGRYDPTRRCLAWAQAGHPPPLLVRQGKTEFLAPPEGMLLGATPQPHYGEAECRIGPGDHLLLYTDGLIERPREHLDEGFDRFAEAARRELGEADAGSLQPLLDRLLSGEQRDDVCLLDVHLPLEGGGRS</sequence>
<evidence type="ECO:0000259" key="7">
    <source>
        <dbReference type="PROSITE" id="PS50921"/>
    </source>
</evidence>
<keyword evidence="5" id="KW-0804">Transcription</keyword>
<dbReference type="EMBL" id="JBHSFS010000002">
    <property type="protein sequence ID" value="MFC4512463.1"/>
    <property type="molecule type" value="Genomic_DNA"/>
</dbReference>
<dbReference type="Pfam" id="PF13185">
    <property type="entry name" value="GAF_2"/>
    <property type="match status" value="1"/>
</dbReference>
<dbReference type="SUPFAM" id="SSF81606">
    <property type="entry name" value="PP2C-like"/>
    <property type="match status" value="1"/>
</dbReference>
<feature type="compositionally biased region" description="Pro residues" evidence="6">
    <location>
        <begin position="131"/>
        <end position="146"/>
    </location>
</feature>
<dbReference type="PANTHER" id="PTHR43156">
    <property type="entry name" value="STAGE II SPORULATION PROTEIN E-RELATED"/>
    <property type="match status" value="1"/>
</dbReference>
<dbReference type="SUPFAM" id="SSF55781">
    <property type="entry name" value="GAF domain-like"/>
    <property type="match status" value="1"/>
</dbReference>
<dbReference type="Gene3D" id="3.30.450.20">
    <property type="entry name" value="PAS domain"/>
    <property type="match status" value="1"/>
</dbReference>
<keyword evidence="3" id="KW-0378">Hydrolase</keyword>
<dbReference type="RefSeq" id="WP_417922421.1">
    <property type="nucleotide sequence ID" value="NZ_JBHSFS010000002.1"/>
</dbReference>
<dbReference type="PANTHER" id="PTHR43156:SF2">
    <property type="entry name" value="STAGE II SPORULATION PROTEIN E"/>
    <property type="match status" value="1"/>
</dbReference>
<dbReference type="InterPro" id="IPR005561">
    <property type="entry name" value="ANTAR"/>
</dbReference>
<dbReference type="InterPro" id="IPR011006">
    <property type="entry name" value="CheY-like_superfamily"/>
</dbReference>
<dbReference type="InterPro" id="IPR036388">
    <property type="entry name" value="WH-like_DNA-bd_sf"/>
</dbReference>
<proteinExistence type="predicted"/>
<evidence type="ECO:0000256" key="6">
    <source>
        <dbReference type="SAM" id="MobiDB-lite"/>
    </source>
</evidence>